<dbReference type="InterPro" id="IPR003593">
    <property type="entry name" value="AAA+_ATPase"/>
</dbReference>
<dbReference type="EMBL" id="BMNE01000003">
    <property type="protein sequence ID" value="GGN79274.1"/>
    <property type="molecule type" value="Genomic_DNA"/>
</dbReference>
<dbReference type="InterPro" id="IPR027417">
    <property type="entry name" value="P-loop_NTPase"/>
</dbReference>
<protein>
    <recommendedName>
        <fullName evidence="1">AAA+ ATPase domain-containing protein</fullName>
    </recommendedName>
</protein>
<evidence type="ECO:0000259" key="1">
    <source>
        <dbReference type="SMART" id="SM00382"/>
    </source>
</evidence>
<evidence type="ECO:0000313" key="2">
    <source>
        <dbReference type="EMBL" id="GGN79274.1"/>
    </source>
</evidence>
<organism evidence="2 3">
    <name type="scientific">Nocardia rhizosphaerihabitans</name>
    <dbReference type="NCBI Taxonomy" id="1691570"/>
    <lineage>
        <taxon>Bacteria</taxon>
        <taxon>Bacillati</taxon>
        <taxon>Actinomycetota</taxon>
        <taxon>Actinomycetes</taxon>
        <taxon>Mycobacteriales</taxon>
        <taxon>Nocardiaceae</taxon>
        <taxon>Nocardia</taxon>
    </lineage>
</organism>
<dbReference type="PIRSF" id="PIRSF007531">
    <property type="entry name" value="CPT"/>
    <property type="match status" value="1"/>
</dbReference>
<dbReference type="Proteomes" id="UP000658127">
    <property type="component" value="Unassembled WGS sequence"/>
</dbReference>
<dbReference type="Pfam" id="PF07931">
    <property type="entry name" value="CPT"/>
    <property type="match status" value="1"/>
</dbReference>
<dbReference type="SUPFAM" id="SSF52540">
    <property type="entry name" value="P-loop containing nucleoside triphosphate hydrolases"/>
    <property type="match status" value="1"/>
</dbReference>
<feature type="domain" description="AAA+ ATPase" evidence="1">
    <location>
        <begin position="7"/>
        <end position="198"/>
    </location>
</feature>
<dbReference type="InterPro" id="IPR012853">
    <property type="entry name" value="CPT"/>
</dbReference>
<sequence>MRGGGLPPRVIFLNGISSAGKTTLARAIQDESDVPFVYWGIDTLFGLVPPNWGGGRDGPLSRDGFWYDRSEQDADGHPLLVIRYGHVGLRMLRSAFAAAAEFARGGDHLVVDEMLLSPDLLPMWMEALADLDVQLVCVTCPLAVAEQRELVRGKTIGLARGHLPTVHDHGYPYDTIVDTTTGTPAELARVVLGQQRPPLG</sequence>
<gene>
    <name evidence="2" type="ORF">GCM10011610_27520</name>
</gene>
<comment type="caution">
    <text evidence="2">The sequence shown here is derived from an EMBL/GenBank/DDBJ whole genome shotgun (WGS) entry which is preliminary data.</text>
</comment>
<accession>A0ABQ2KCV7</accession>
<dbReference type="SMART" id="SM00382">
    <property type="entry name" value="AAA"/>
    <property type="match status" value="1"/>
</dbReference>
<name>A0ABQ2KCV7_9NOCA</name>
<evidence type="ECO:0000313" key="3">
    <source>
        <dbReference type="Proteomes" id="UP000658127"/>
    </source>
</evidence>
<keyword evidence="3" id="KW-1185">Reference proteome</keyword>
<dbReference type="Gene3D" id="3.40.50.300">
    <property type="entry name" value="P-loop containing nucleotide triphosphate hydrolases"/>
    <property type="match status" value="1"/>
</dbReference>
<dbReference type="RefSeq" id="WP_189027900.1">
    <property type="nucleotide sequence ID" value="NZ_BMNE01000003.1"/>
</dbReference>
<reference evidence="3" key="1">
    <citation type="journal article" date="2019" name="Int. J. Syst. Evol. Microbiol.">
        <title>The Global Catalogue of Microorganisms (GCM) 10K type strain sequencing project: providing services to taxonomists for standard genome sequencing and annotation.</title>
        <authorList>
            <consortium name="The Broad Institute Genomics Platform"/>
            <consortium name="The Broad Institute Genome Sequencing Center for Infectious Disease"/>
            <person name="Wu L."/>
            <person name="Ma J."/>
        </authorList>
    </citation>
    <scope>NUCLEOTIDE SEQUENCE [LARGE SCALE GENOMIC DNA]</scope>
    <source>
        <strain evidence="3">CGMCC 4.7329</strain>
    </source>
</reference>
<proteinExistence type="predicted"/>